<comment type="caution">
    <text evidence="1">The sequence shown here is derived from an EMBL/GenBank/DDBJ whole genome shotgun (WGS) entry which is preliminary data.</text>
</comment>
<evidence type="ECO:0000313" key="2">
    <source>
        <dbReference type="Proteomes" id="UP001065593"/>
    </source>
</evidence>
<proteinExistence type="predicted"/>
<dbReference type="Proteomes" id="UP001065593">
    <property type="component" value="Unassembled WGS sequence"/>
</dbReference>
<protein>
    <recommendedName>
        <fullName evidence="3">WXG100 family type VII secretion target</fullName>
    </recommendedName>
</protein>
<dbReference type="EMBL" id="BRZA01000013">
    <property type="protein sequence ID" value="GLC90578.1"/>
    <property type="molecule type" value="Genomic_DNA"/>
</dbReference>
<reference evidence="1" key="1">
    <citation type="submission" date="2022-08" db="EMBL/GenBank/DDBJ databases">
        <title>Draft genome sequence of Lysinibacillus sp. strain KH24.</title>
        <authorList>
            <person name="Kanbe H."/>
            <person name="Itoh H."/>
        </authorList>
    </citation>
    <scope>NUCLEOTIDE SEQUENCE</scope>
    <source>
        <strain evidence="1">KH24</strain>
    </source>
</reference>
<sequence>MEFKTVDELAAHLIANGVNPVQAVTTAQETFAKNKAVTDEEWSVKGWFKRAARKLTSSSCDVLIGNLIVEYSQSNAPAEKAEIMHFIKHLEEGFYKSKVEPIVVKLRGWTIDVSGKVMNGLYFTGEHVNKSTQTSFLKELGSLVGQVTGDIVGGTVKLVGDITGSDLIEDIGESVQKASYFAGDKLGKAASGTWDVAAGIIMQDERQLNAGFSDLGSAIGDTVKATGHTVVNVVENSSNVIDGIANGNTNQMKDGALGLVKFGVVGALAFGVFDLVDGVDLLNSDSITVTDDLSTSEDVLIDNQNTHHVEPHERTLTSGETIWVDGDGDSSVNTYEGWNQTNPDYREKA</sequence>
<name>A0ABQ5NQK5_9BACI</name>
<evidence type="ECO:0008006" key="3">
    <source>
        <dbReference type="Google" id="ProtNLM"/>
    </source>
</evidence>
<evidence type="ECO:0000313" key="1">
    <source>
        <dbReference type="EMBL" id="GLC90578.1"/>
    </source>
</evidence>
<keyword evidence="2" id="KW-1185">Reference proteome</keyword>
<organism evidence="1 2">
    <name type="scientific">Lysinibacillus piscis</name>
    <dbReference type="NCBI Taxonomy" id="2518931"/>
    <lineage>
        <taxon>Bacteria</taxon>
        <taxon>Bacillati</taxon>
        <taxon>Bacillota</taxon>
        <taxon>Bacilli</taxon>
        <taxon>Bacillales</taxon>
        <taxon>Bacillaceae</taxon>
        <taxon>Lysinibacillus</taxon>
    </lineage>
</organism>
<dbReference type="RefSeq" id="WP_264990488.1">
    <property type="nucleotide sequence ID" value="NZ_BRZA01000013.1"/>
</dbReference>
<accession>A0ABQ5NQK5</accession>
<gene>
    <name evidence="1" type="ORF">LYSBPC_37050</name>
</gene>